<keyword evidence="7" id="KW-1005">Bacterial flagellum biogenesis</keyword>
<dbReference type="GO" id="GO:0005525">
    <property type="term" value="F:GTP binding"/>
    <property type="evidence" value="ECO:0007669"/>
    <property type="project" value="UniProtKB-KW"/>
</dbReference>
<dbReference type="FunFam" id="3.40.50.300:FF:000695">
    <property type="entry name" value="Flagellar biosynthesis regulator FlhF"/>
    <property type="match status" value="1"/>
</dbReference>
<evidence type="ECO:0000259" key="14">
    <source>
        <dbReference type="SMART" id="SM00382"/>
    </source>
</evidence>
<dbReference type="Gene3D" id="1.20.120.1380">
    <property type="entry name" value="Flagellar FlhF biosynthesis protein, N domain"/>
    <property type="match status" value="1"/>
</dbReference>
<dbReference type="InterPro" id="IPR003593">
    <property type="entry name" value="AAA+_ATPase"/>
</dbReference>
<dbReference type="GO" id="GO:0003924">
    <property type="term" value="F:GTPase activity"/>
    <property type="evidence" value="ECO:0007669"/>
    <property type="project" value="InterPro"/>
</dbReference>
<name>A0AAJ6GEW8_BRAPL</name>
<keyword evidence="16" id="KW-0282">Flagellum</keyword>
<proteinExistence type="inferred from homology"/>
<dbReference type="EMBL" id="CP098754">
    <property type="protein sequence ID" value="WIH95641.1"/>
    <property type="molecule type" value="Genomic_DNA"/>
</dbReference>
<evidence type="ECO:0000256" key="8">
    <source>
        <dbReference type="ARBA" id="ARBA00022927"/>
    </source>
</evidence>
<evidence type="ECO:0000256" key="13">
    <source>
        <dbReference type="ARBA" id="ARBA00030866"/>
    </source>
</evidence>
<gene>
    <name evidence="16" type="ORF">NEH99_03625</name>
</gene>
<dbReference type="GO" id="GO:0015031">
    <property type="term" value="P:protein transport"/>
    <property type="evidence" value="ECO:0007669"/>
    <property type="project" value="UniProtKB-KW"/>
</dbReference>
<evidence type="ECO:0000256" key="1">
    <source>
        <dbReference type="ARBA" id="ARBA00004413"/>
    </source>
</evidence>
<dbReference type="SMART" id="SM00382">
    <property type="entry name" value="AAA"/>
    <property type="match status" value="1"/>
</dbReference>
<comment type="subcellular location">
    <subcellularLocation>
        <location evidence="1">Cell membrane</location>
        <topology evidence="1">Peripheral membrane protein</topology>
        <orientation evidence="1">Cytoplasmic side</orientation>
    </subcellularLocation>
</comment>
<dbReference type="RefSeq" id="WP_284603147.1">
    <property type="nucleotide sequence ID" value="NZ_CP098752.1"/>
</dbReference>
<dbReference type="GO" id="GO:0006614">
    <property type="term" value="P:SRP-dependent cotranslational protein targeting to membrane"/>
    <property type="evidence" value="ECO:0007669"/>
    <property type="project" value="InterPro"/>
</dbReference>
<dbReference type="GO" id="GO:0044781">
    <property type="term" value="P:bacterial-type flagellum organization"/>
    <property type="evidence" value="ECO:0007669"/>
    <property type="project" value="UniProtKB-KW"/>
</dbReference>
<protein>
    <recommendedName>
        <fullName evidence="3">Flagellar biosynthesis protein FlhF</fullName>
    </recommendedName>
    <alternativeName>
        <fullName evidence="13">Flagella-associated GTP-binding protein</fullName>
    </alternativeName>
</protein>
<organism evidence="16 17">
    <name type="scientific">Brachyspira pilosicoli</name>
    <name type="common">Serpulina pilosicoli</name>
    <dbReference type="NCBI Taxonomy" id="52584"/>
    <lineage>
        <taxon>Bacteria</taxon>
        <taxon>Pseudomonadati</taxon>
        <taxon>Spirochaetota</taxon>
        <taxon>Spirochaetia</taxon>
        <taxon>Brachyspirales</taxon>
        <taxon>Brachyspiraceae</taxon>
        <taxon>Brachyspira</taxon>
    </lineage>
</organism>
<accession>A0AAJ6GEW8</accession>
<dbReference type="Proteomes" id="UP001242021">
    <property type="component" value="Chromosome"/>
</dbReference>
<reference evidence="16" key="1">
    <citation type="submission" date="2022-06" db="EMBL/GenBank/DDBJ databases">
        <title>Brachyspira pilosicoli from pigs in Switzerland.</title>
        <authorList>
            <person name="Schmitt S."/>
            <person name="Arnold M."/>
            <person name="Rossano A."/>
            <person name="Perreten V."/>
        </authorList>
    </citation>
    <scope>NUCLEOTIDE SEQUENCE</scope>
    <source>
        <strain evidence="16">MEI4028</strain>
    </source>
</reference>
<evidence type="ECO:0000256" key="10">
    <source>
        <dbReference type="ARBA" id="ARBA00023136"/>
    </source>
</evidence>
<evidence type="ECO:0000313" key="17">
    <source>
        <dbReference type="Proteomes" id="UP001242021"/>
    </source>
</evidence>
<comment type="similarity">
    <text evidence="2">Belongs to the GTP-binding SRP family.</text>
</comment>
<dbReference type="GO" id="GO:0005047">
    <property type="term" value="F:signal recognition particle binding"/>
    <property type="evidence" value="ECO:0007669"/>
    <property type="project" value="TreeGrafter"/>
</dbReference>
<evidence type="ECO:0000256" key="5">
    <source>
        <dbReference type="ARBA" id="ARBA00022475"/>
    </source>
</evidence>
<dbReference type="InterPro" id="IPR047040">
    <property type="entry name" value="FlhF__GTPase_dom"/>
</dbReference>
<dbReference type="PANTHER" id="PTHR43134:SF3">
    <property type="entry name" value="FLAGELLAR BIOSYNTHESIS PROTEIN FLHF"/>
    <property type="match status" value="1"/>
</dbReference>
<evidence type="ECO:0000313" key="16">
    <source>
        <dbReference type="EMBL" id="WIH95641.1"/>
    </source>
</evidence>
<evidence type="ECO:0000256" key="3">
    <source>
        <dbReference type="ARBA" id="ARBA00014919"/>
    </source>
</evidence>
<keyword evidence="9" id="KW-0342">GTP-binding</keyword>
<evidence type="ECO:0000256" key="2">
    <source>
        <dbReference type="ARBA" id="ARBA00008531"/>
    </source>
</evidence>
<keyword evidence="6" id="KW-0547">Nucleotide-binding</keyword>
<dbReference type="PANTHER" id="PTHR43134">
    <property type="entry name" value="SIGNAL RECOGNITION PARTICLE RECEPTOR SUBUNIT ALPHA"/>
    <property type="match status" value="1"/>
</dbReference>
<keyword evidence="10" id="KW-0472">Membrane</keyword>
<feature type="domain" description="SRP54-type proteins GTP-binding" evidence="15">
    <location>
        <begin position="409"/>
        <end position="603"/>
    </location>
</feature>
<dbReference type="Gene3D" id="3.40.50.300">
    <property type="entry name" value="P-loop containing nucleotide triphosphate hydrolases"/>
    <property type="match status" value="1"/>
</dbReference>
<keyword evidence="16" id="KW-0966">Cell projection</keyword>
<evidence type="ECO:0000256" key="12">
    <source>
        <dbReference type="ARBA" id="ARBA00025337"/>
    </source>
</evidence>
<dbReference type="AlphaFoldDB" id="A0AAJ6GEW8"/>
<dbReference type="Pfam" id="PF00448">
    <property type="entry name" value="SRP54"/>
    <property type="match status" value="1"/>
</dbReference>
<keyword evidence="4" id="KW-0813">Transport</keyword>
<comment type="function">
    <text evidence="12">Necessary for flagellar biosynthesis. May be involved in translocation of the flagellum.</text>
</comment>
<dbReference type="CDD" id="cd17873">
    <property type="entry name" value="FlhF"/>
    <property type="match status" value="1"/>
</dbReference>
<dbReference type="SMART" id="SM00962">
    <property type="entry name" value="SRP54"/>
    <property type="match status" value="1"/>
</dbReference>
<keyword evidence="5" id="KW-1003">Cell membrane</keyword>
<dbReference type="SUPFAM" id="SSF52540">
    <property type="entry name" value="P-loop containing nucleoside triphosphate hydrolases"/>
    <property type="match status" value="1"/>
</dbReference>
<dbReference type="GO" id="GO:0005886">
    <property type="term" value="C:plasma membrane"/>
    <property type="evidence" value="ECO:0007669"/>
    <property type="project" value="UniProtKB-SubCell"/>
</dbReference>
<keyword evidence="16" id="KW-0969">Cilium</keyword>
<evidence type="ECO:0000256" key="4">
    <source>
        <dbReference type="ARBA" id="ARBA00022448"/>
    </source>
</evidence>
<evidence type="ECO:0000256" key="9">
    <source>
        <dbReference type="ARBA" id="ARBA00023134"/>
    </source>
</evidence>
<dbReference type="InterPro" id="IPR000897">
    <property type="entry name" value="SRP54_GTPase_dom"/>
</dbReference>
<evidence type="ECO:0000256" key="6">
    <source>
        <dbReference type="ARBA" id="ARBA00022741"/>
    </source>
</evidence>
<evidence type="ECO:0000256" key="7">
    <source>
        <dbReference type="ARBA" id="ARBA00022795"/>
    </source>
</evidence>
<keyword evidence="8" id="KW-0653">Protein transport</keyword>
<keyword evidence="11" id="KW-1006">Bacterial flagellum protein export</keyword>
<evidence type="ECO:0000256" key="11">
    <source>
        <dbReference type="ARBA" id="ARBA00023225"/>
    </source>
</evidence>
<evidence type="ECO:0000259" key="15">
    <source>
        <dbReference type="SMART" id="SM00962"/>
    </source>
</evidence>
<sequence length="606" mass="69594">MVDIRTIRGKDKTDAFAKARVEYGSNFYILSSKDIQVGGFLGLGKKTEHEIRIMLNNSIYDKKNADKEVNNNVEEEESYNSKLNSDRIEMNKHKTEVLDASEMAERLINLNNALKKSARERSENLMAKKSAAAVNITEFENAELVNNNKSFKPMQFEERFEEKKVNNNLNDFNGNYNFGMMGGALLSDSDTSYARNTSHKEDDYSVYNSQQYQTKNNANIDSIEANVKRIVQDQLKDIVKEYFENNIPNIDRNNFNSKNYTRREKSSNNFYKNNDYDSIFQNEERSLKNTIEEIKNYRREDTHLNSSLKNNFNNNFYQDDFEEEDDDVSYSDKNIITKDTSVTDSMEDSFNFLRHREFPEEVLIELREYLLTSSNARFFQSKDVIKEEIERYFSSRLLLANGIDIGSKKKIVVFVGPTGVGKTTTIPKIAAQYMRSGKKVSFVTIDNYRIAAVDQLQRYASIMKVPFTSASTPEALRAEIRKLDSSSLLFIDTMGRSPKSVEEIVSMSKYFNTVGRFDMDVQLVMSSTAKYKDALKIMNAFKPANYKGIILTKVDETDYLASSLCAISKSKVPITYVTYGQGVPKDIAPAKRYAHKMIEGLFGYDK</sequence>
<feature type="domain" description="AAA+ ATPase" evidence="14">
    <location>
        <begin position="408"/>
        <end position="560"/>
    </location>
</feature>
<dbReference type="InterPro" id="IPR027417">
    <property type="entry name" value="P-loop_NTPase"/>
</dbReference>